<evidence type="ECO:0000313" key="2">
    <source>
        <dbReference type="Proteomes" id="UP000008783"/>
    </source>
</evidence>
<dbReference type="KEGG" id="pgr:PGTG_02625"/>
<accession>E3JVV9</accession>
<dbReference type="EMBL" id="DS178265">
    <property type="protein sequence ID" value="EFP76184.2"/>
    <property type="molecule type" value="Genomic_DNA"/>
</dbReference>
<gene>
    <name evidence="1" type="ORF">PGTG_02625</name>
</gene>
<dbReference type="GeneID" id="10533752"/>
<evidence type="ECO:0000313" key="1">
    <source>
        <dbReference type="EMBL" id="EFP76184.2"/>
    </source>
</evidence>
<dbReference type="InParanoid" id="E3JVV9"/>
<dbReference type="HOGENOM" id="CLU_168675_0_0_1"/>
<dbReference type="AlphaFoldDB" id="E3JVV9"/>
<reference evidence="2" key="2">
    <citation type="journal article" date="2011" name="Proc. Natl. Acad. Sci. U.S.A.">
        <title>Obligate biotrophy features unraveled by the genomic analysis of rust fungi.</title>
        <authorList>
            <person name="Duplessis S."/>
            <person name="Cuomo C.A."/>
            <person name="Lin Y.-C."/>
            <person name="Aerts A."/>
            <person name="Tisserant E."/>
            <person name="Veneault-Fourrey C."/>
            <person name="Joly D.L."/>
            <person name="Hacquard S."/>
            <person name="Amselem J."/>
            <person name="Cantarel B.L."/>
            <person name="Chiu R."/>
            <person name="Coutinho P.M."/>
            <person name="Feau N."/>
            <person name="Field M."/>
            <person name="Frey P."/>
            <person name="Gelhaye E."/>
            <person name="Goldberg J."/>
            <person name="Grabherr M.G."/>
            <person name="Kodira C.D."/>
            <person name="Kohler A."/>
            <person name="Kuees U."/>
            <person name="Lindquist E.A."/>
            <person name="Lucas S.M."/>
            <person name="Mago R."/>
            <person name="Mauceli E."/>
            <person name="Morin E."/>
            <person name="Murat C."/>
            <person name="Pangilinan J.L."/>
            <person name="Park R."/>
            <person name="Pearson M."/>
            <person name="Quesneville H."/>
            <person name="Rouhier N."/>
            <person name="Sakthikumar S."/>
            <person name="Salamov A.A."/>
            <person name="Schmutz J."/>
            <person name="Selles B."/>
            <person name="Shapiro H."/>
            <person name="Tanguay P."/>
            <person name="Tuskan G.A."/>
            <person name="Henrissat B."/>
            <person name="Van de Peer Y."/>
            <person name="Rouze P."/>
            <person name="Ellis J.G."/>
            <person name="Dodds P.N."/>
            <person name="Schein J.E."/>
            <person name="Zhong S."/>
            <person name="Hamelin R.C."/>
            <person name="Grigoriev I.V."/>
            <person name="Szabo L.J."/>
            <person name="Martin F."/>
        </authorList>
    </citation>
    <scope>NUCLEOTIDE SEQUENCE [LARGE SCALE GENOMIC DNA]</scope>
    <source>
        <strain evidence="2">CRL 75-36-700-3 / race SCCL</strain>
    </source>
</reference>
<name>E3JVV9_PUCGT</name>
<keyword evidence="2" id="KW-1185">Reference proteome</keyword>
<protein>
    <submittedName>
        <fullName evidence="1">Uncharacterized protein</fullName>
    </submittedName>
</protein>
<dbReference type="OrthoDB" id="2506060at2759"/>
<proteinExistence type="predicted"/>
<organism evidence="1 2">
    <name type="scientific">Puccinia graminis f. sp. tritici (strain CRL 75-36-700-3 / race SCCL)</name>
    <name type="common">Black stem rust fungus</name>
    <dbReference type="NCBI Taxonomy" id="418459"/>
    <lineage>
        <taxon>Eukaryota</taxon>
        <taxon>Fungi</taxon>
        <taxon>Dikarya</taxon>
        <taxon>Basidiomycota</taxon>
        <taxon>Pucciniomycotina</taxon>
        <taxon>Pucciniomycetes</taxon>
        <taxon>Pucciniales</taxon>
        <taxon>Pucciniaceae</taxon>
        <taxon>Puccinia</taxon>
    </lineage>
</organism>
<dbReference type="VEuPathDB" id="FungiDB:PGTG_02625"/>
<sequence>MKAYDSFITPAELEVFEDGIFTENQLTTVTSREDAFMDTIFDFDLIESTPDQPDNDVIDIDAIEGNKSDASDWDPEDLWVS</sequence>
<reference key="1">
    <citation type="submission" date="2007-01" db="EMBL/GenBank/DDBJ databases">
        <title>The Genome Sequence of Puccinia graminis f. sp. tritici Strain CRL 75-36-700-3.</title>
        <authorList>
            <consortium name="The Broad Institute Genome Sequencing Platform"/>
            <person name="Birren B."/>
            <person name="Lander E."/>
            <person name="Galagan J."/>
            <person name="Nusbaum C."/>
            <person name="Devon K."/>
            <person name="Cuomo C."/>
            <person name="Jaffe D."/>
            <person name="Butler J."/>
            <person name="Alvarez P."/>
            <person name="Gnerre S."/>
            <person name="Grabherr M."/>
            <person name="Mauceli E."/>
            <person name="Brockman W."/>
            <person name="Young S."/>
            <person name="LaButti K."/>
            <person name="Sykes S."/>
            <person name="DeCaprio D."/>
            <person name="Crawford M."/>
            <person name="Koehrsen M."/>
            <person name="Engels R."/>
            <person name="Montgomery P."/>
            <person name="Pearson M."/>
            <person name="Howarth C."/>
            <person name="Larson L."/>
            <person name="White J."/>
            <person name="Zeng Q."/>
            <person name="Kodira C."/>
            <person name="Yandava C."/>
            <person name="Alvarado L."/>
            <person name="O'Leary S."/>
            <person name="Szabo L."/>
            <person name="Dean R."/>
            <person name="Schein J."/>
        </authorList>
    </citation>
    <scope>NUCLEOTIDE SEQUENCE</scope>
    <source>
        <strain>CRL 75-36-700-3</strain>
    </source>
</reference>
<dbReference type="Proteomes" id="UP000008783">
    <property type="component" value="Unassembled WGS sequence"/>
</dbReference>
<dbReference type="RefSeq" id="XP_003320603.2">
    <property type="nucleotide sequence ID" value="XM_003320555.2"/>
</dbReference>